<evidence type="ECO:0000259" key="12">
    <source>
        <dbReference type="Pfam" id="PF21687"/>
    </source>
</evidence>
<keyword evidence="7" id="KW-0653">Protein transport</keyword>
<keyword evidence="9 10" id="KW-0472">Membrane</keyword>
<comment type="subcellular location">
    <subcellularLocation>
        <location evidence="1 10">Cell inner membrane</location>
    </subcellularLocation>
</comment>
<proteinExistence type="inferred from homology"/>
<keyword evidence="4 10" id="KW-1003">Cell membrane</keyword>
<dbReference type="PANTHER" id="PTHR38831:SF1">
    <property type="entry name" value="TYPE II SECRETION SYSTEM PROTEIN K-RELATED"/>
    <property type="match status" value="1"/>
</dbReference>
<dbReference type="InterPro" id="IPR005628">
    <property type="entry name" value="GspK"/>
</dbReference>
<dbReference type="PIRSF" id="PIRSF002786">
    <property type="entry name" value="XcpX"/>
    <property type="match status" value="1"/>
</dbReference>
<dbReference type="PANTHER" id="PTHR38831">
    <property type="entry name" value="TYPE II SECRETION SYSTEM PROTEIN K"/>
    <property type="match status" value="1"/>
</dbReference>
<evidence type="ECO:0000256" key="3">
    <source>
        <dbReference type="ARBA" id="ARBA00022448"/>
    </source>
</evidence>
<dbReference type="RefSeq" id="WP_148817960.1">
    <property type="nucleotide sequence ID" value="NZ_CP043046.1"/>
</dbReference>
<evidence type="ECO:0000256" key="1">
    <source>
        <dbReference type="ARBA" id="ARBA00004533"/>
    </source>
</evidence>
<dbReference type="AlphaFoldDB" id="A0A5C0B163"/>
<keyword evidence="8" id="KW-1133">Transmembrane helix</keyword>
<dbReference type="Pfam" id="PF21687">
    <property type="entry name" value="T2SSK_1st"/>
    <property type="match status" value="1"/>
</dbReference>
<dbReference type="GO" id="GO:0005886">
    <property type="term" value="C:plasma membrane"/>
    <property type="evidence" value="ECO:0007669"/>
    <property type="project" value="UniProtKB-SubCell"/>
</dbReference>
<dbReference type="InterPro" id="IPR010994">
    <property type="entry name" value="RuvA_2-like"/>
</dbReference>
<evidence type="ECO:0000256" key="9">
    <source>
        <dbReference type="ARBA" id="ARBA00023136"/>
    </source>
</evidence>
<evidence type="ECO:0000313" key="14">
    <source>
        <dbReference type="Proteomes" id="UP000325161"/>
    </source>
</evidence>
<dbReference type="InterPro" id="IPR049031">
    <property type="entry name" value="T2SSK_SAM-like_1st"/>
</dbReference>
<dbReference type="OrthoDB" id="5293133at2"/>
<feature type="domain" description="T2SS protein K second SAM-like" evidence="11">
    <location>
        <begin position="211"/>
        <end position="261"/>
    </location>
</feature>
<dbReference type="Gene3D" id="3.30.1300.30">
    <property type="entry name" value="GSPII I/J protein-like"/>
    <property type="match status" value="1"/>
</dbReference>
<evidence type="ECO:0000256" key="10">
    <source>
        <dbReference type="PIRNR" id="PIRNR002786"/>
    </source>
</evidence>
<organism evidence="13 14">
    <name type="scientific">Pigmentiphaga aceris</name>
    <dbReference type="NCBI Taxonomy" id="1940612"/>
    <lineage>
        <taxon>Bacteria</taxon>
        <taxon>Pseudomonadati</taxon>
        <taxon>Pseudomonadota</taxon>
        <taxon>Betaproteobacteria</taxon>
        <taxon>Burkholderiales</taxon>
        <taxon>Alcaligenaceae</taxon>
        <taxon>Pigmentiphaga</taxon>
    </lineage>
</organism>
<dbReference type="EMBL" id="CP043046">
    <property type="protein sequence ID" value="QEI08489.1"/>
    <property type="molecule type" value="Genomic_DNA"/>
</dbReference>
<keyword evidence="5 10" id="KW-0997">Cell inner membrane</keyword>
<evidence type="ECO:0000313" key="13">
    <source>
        <dbReference type="EMBL" id="QEI08489.1"/>
    </source>
</evidence>
<evidence type="ECO:0000259" key="11">
    <source>
        <dbReference type="Pfam" id="PF03934"/>
    </source>
</evidence>
<dbReference type="InterPro" id="IPR045584">
    <property type="entry name" value="Pilin-like"/>
</dbReference>
<protein>
    <recommendedName>
        <fullName evidence="10">Type II secretion system protein K</fullName>
    </recommendedName>
</protein>
<dbReference type="SUPFAM" id="SSF47781">
    <property type="entry name" value="RuvA domain 2-like"/>
    <property type="match status" value="1"/>
</dbReference>
<reference evidence="13 14" key="1">
    <citation type="submission" date="2019-08" db="EMBL/GenBank/DDBJ databases">
        <title>Amphibian skin-associated Pigmentiphaga: genome sequence and occurrence across geography and hosts.</title>
        <authorList>
            <person name="Bletz M.C."/>
            <person name="Bunk B."/>
            <person name="Sproeer C."/>
            <person name="Biwer P."/>
            <person name="Reiter S."/>
            <person name="Rabemananjara F.C.E."/>
            <person name="Schulz S."/>
            <person name="Overmann J."/>
            <person name="Vences M."/>
        </authorList>
    </citation>
    <scope>NUCLEOTIDE SEQUENCE [LARGE SCALE GENOMIC DNA]</scope>
    <source>
        <strain evidence="13 14">Mada1488</strain>
    </source>
</reference>
<dbReference type="Pfam" id="PF03934">
    <property type="entry name" value="T2SSK"/>
    <property type="match status" value="1"/>
</dbReference>
<dbReference type="InterPro" id="IPR049179">
    <property type="entry name" value="T2SSK_SAM-like_2nd"/>
</dbReference>
<evidence type="ECO:0000256" key="8">
    <source>
        <dbReference type="ARBA" id="ARBA00022989"/>
    </source>
</evidence>
<keyword evidence="3 10" id="KW-0813">Transport</keyword>
<evidence type="ECO:0000256" key="7">
    <source>
        <dbReference type="ARBA" id="ARBA00022927"/>
    </source>
</evidence>
<comment type="similarity">
    <text evidence="2 10">Belongs to the GSP K family.</text>
</comment>
<dbReference type="Proteomes" id="UP000325161">
    <property type="component" value="Chromosome"/>
</dbReference>
<dbReference type="GO" id="GO:0009306">
    <property type="term" value="P:protein secretion"/>
    <property type="evidence" value="ECO:0007669"/>
    <property type="project" value="InterPro"/>
</dbReference>
<dbReference type="SUPFAM" id="SSF54523">
    <property type="entry name" value="Pili subunits"/>
    <property type="match status" value="1"/>
</dbReference>
<keyword evidence="6" id="KW-0812">Transmembrane</keyword>
<evidence type="ECO:0000256" key="5">
    <source>
        <dbReference type="ARBA" id="ARBA00022519"/>
    </source>
</evidence>
<dbReference type="InterPro" id="IPR038072">
    <property type="entry name" value="GspK_central_sf"/>
</dbReference>
<feature type="domain" description="T2SS protein K first SAM-like" evidence="12">
    <location>
        <begin position="114"/>
        <end position="205"/>
    </location>
</feature>
<name>A0A5C0B163_9BURK</name>
<dbReference type="KEGG" id="pacr:FXN63_23605"/>
<accession>A0A5C0B163</accession>
<dbReference type="SUPFAM" id="SSF158544">
    <property type="entry name" value="GspK insert domain-like"/>
    <property type="match status" value="1"/>
</dbReference>
<evidence type="ECO:0000256" key="2">
    <source>
        <dbReference type="ARBA" id="ARBA00007246"/>
    </source>
</evidence>
<keyword evidence="14" id="KW-1185">Reference proteome</keyword>
<sequence>MSAYLSTASSRQRGMAVIAALLVVAVAAVLTAGLFQRQATLARGIENDQSREQARWLLIAGIDWARLILRADGRRHATTRGDQLWATPIADMEVSRAGSAQQAWFSGFVEDEQGKFNLATLAIGGQVRENSVLALQRLSAGLSLPPDLAARIAKRVAEGQYRMDGQTVVGLPGRPGLAALDDLRSVDGIDAKAIQALHPYVSVLPIENATVNVNTASPEVLNAVVPGLGIGTARQLVAARERGQWFRDRADFINRLPQPLPEAGDASLDVGSEWFLVTGTVRLARADARVQALLRRQDQQSPRVIWLREL</sequence>
<evidence type="ECO:0000256" key="6">
    <source>
        <dbReference type="ARBA" id="ARBA00022692"/>
    </source>
</evidence>
<dbReference type="NCBIfam" id="NF037980">
    <property type="entry name" value="T2SS_GspK"/>
    <property type="match status" value="1"/>
</dbReference>
<evidence type="ECO:0000256" key="4">
    <source>
        <dbReference type="ARBA" id="ARBA00022475"/>
    </source>
</evidence>
<gene>
    <name evidence="13" type="ORF">FXN63_23605</name>
</gene>